<dbReference type="Proteomes" id="UP000319812">
    <property type="component" value="Unassembled WGS sequence"/>
</dbReference>
<accession>A0A4Y4F7G4</accession>
<gene>
    <name evidence="2" type="ORF">HHA01_25470</name>
</gene>
<dbReference type="EMBL" id="BJOC01000039">
    <property type="protein sequence ID" value="GED23570.1"/>
    <property type="molecule type" value="Genomic_DNA"/>
</dbReference>
<name>A0A4Y4F7G4_9GAMM</name>
<dbReference type="OrthoDB" id="6183023at2"/>
<keyword evidence="3" id="KW-1185">Reference proteome</keyword>
<evidence type="ECO:0000313" key="3">
    <source>
        <dbReference type="Proteomes" id="UP000319812"/>
    </source>
</evidence>
<evidence type="ECO:0000256" key="1">
    <source>
        <dbReference type="SAM" id="MobiDB-lite"/>
    </source>
</evidence>
<reference evidence="2 3" key="1">
    <citation type="submission" date="2019-06" db="EMBL/GenBank/DDBJ databases">
        <title>Whole genome shotgun sequence of Halomonas halmophila NBRC 15537.</title>
        <authorList>
            <person name="Hosoyama A."/>
            <person name="Uohara A."/>
            <person name="Ohji S."/>
            <person name="Ichikawa N."/>
        </authorList>
    </citation>
    <scope>NUCLEOTIDE SEQUENCE [LARGE SCALE GENOMIC DNA]</scope>
    <source>
        <strain evidence="2 3">NBRC 15537</strain>
    </source>
</reference>
<sequence>MHKHIEWDQPGDKSVLRYFADHPDDFPEPHVGSIISGLYKGATVRVRVEARLDDGTNIGDVVALIASADGKRQQSLGDLSVGDTVRLPDSARALEPGHPQADDEEAED</sequence>
<evidence type="ECO:0000313" key="2">
    <source>
        <dbReference type="EMBL" id="GED23570.1"/>
    </source>
</evidence>
<feature type="region of interest" description="Disordered" evidence="1">
    <location>
        <begin position="72"/>
        <end position="108"/>
    </location>
</feature>
<organism evidence="2 3">
    <name type="scientific">Halomonas halmophila</name>
    <dbReference type="NCBI Taxonomy" id="252"/>
    <lineage>
        <taxon>Bacteria</taxon>
        <taxon>Pseudomonadati</taxon>
        <taxon>Pseudomonadota</taxon>
        <taxon>Gammaproteobacteria</taxon>
        <taxon>Oceanospirillales</taxon>
        <taxon>Halomonadaceae</taxon>
        <taxon>Halomonas</taxon>
    </lineage>
</organism>
<dbReference type="AlphaFoldDB" id="A0A4Y4F7G4"/>
<comment type="caution">
    <text evidence="2">The sequence shown here is derived from an EMBL/GenBank/DDBJ whole genome shotgun (WGS) entry which is preliminary data.</text>
</comment>
<protein>
    <submittedName>
        <fullName evidence="2">Uncharacterized protein</fullName>
    </submittedName>
</protein>
<proteinExistence type="predicted"/>
<dbReference type="RefSeq" id="WP_141321373.1">
    <property type="nucleotide sequence ID" value="NZ_BJOC01000039.1"/>
</dbReference>